<protein>
    <submittedName>
        <fullName evidence="6">Glycosyl transferase family 2</fullName>
    </submittedName>
</protein>
<keyword evidence="2" id="KW-0328">Glycosyltransferase</keyword>
<feature type="domain" description="Glycosyltransferase 2-like" evidence="5">
    <location>
        <begin position="8"/>
        <end position="194"/>
    </location>
</feature>
<comment type="similarity">
    <text evidence="1">Belongs to the glycosyltransferase 2 family.</text>
</comment>
<evidence type="ECO:0000256" key="1">
    <source>
        <dbReference type="ARBA" id="ARBA00006739"/>
    </source>
</evidence>
<name>A0A0G0Q5S3_9BACT</name>
<gene>
    <name evidence="6" type="ORF">UT67_C0001G0003</name>
</gene>
<dbReference type="SUPFAM" id="SSF53448">
    <property type="entry name" value="Nucleotide-diphospho-sugar transferases"/>
    <property type="match status" value="1"/>
</dbReference>
<dbReference type="InterPro" id="IPR001173">
    <property type="entry name" value="Glyco_trans_2-like"/>
</dbReference>
<evidence type="ECO:0000256" key="4">
    <source>
        <dbReference type="SAM" id="Phobius"/>
    </source>
</evidence>
<dbReference type="EMBL" id="LBXR01000001">
    <property type="protein sequence ID" value="KKR35498.1"/>
    <property type="molecule type" value="Genomic_DNA"/>
</dbReference>
<dbReference type="GO" id="GO:0016757">
    <property type="term" value="F:glycosyltransferase activity"/>
    <property type="evidence" value="ECO:0007669"/>
    <property type="project" value="UniProtKB-KW"/>
</dbReference>
<dbReference type="Gene3D" id="3.90.550.10">
    <property type="entry name" value="Spore Coat Polysaccharide Biosynthesis Protein SpsA, Chain A"/>
    <property type="match status" value="1"/>
</dbReference>
<dbReference type="PANTHER" id="PTHR43179">
    <property type="entry name" value="RHAMNOSYLTRANSFERASE WBBL"/>
    <property type="match status" value="1"/>
</dbReference>
<keyword evidence="4" id="KW-0472">Membrane</keyword>
<feature type="transmembrane region" description="Helical" evidence="4">
    <location>
        <begin position="133"/>
        <end position="152"/>
    </location>
</feature>
<dbReference type="Proteomes" id="UP000034855">
    <property type="component" value="Unassembled WGS sequence"/>
</dbReference>
<keyword evidence="4" id="KW-0812">Transmembrane</keyword>
<reference evidence="6 7" key="1">
    <citation type="journal article" date="2015" name="Nature">
        <title>rRNA introns, odd ribosomes, and small enigmatic genomes across a large radiation of phyla.</title>
        <authorList>
            <person name="Brown C.T."/>
            <person name="Hug L.A."/>
            <person name="Thomas B.C."/>
            <person name="Sharon I."/>
            <person name="Castelle C.J."/>
            <person name="Singh A."/>
            <person name="Wilkins M.J."/>
            <person name="Williams K.H."/>
            <person name="Banfield J.F."/>
        </authorList>
    </citation>
    <scope>NUCLEOTIDE SEQUENCE [LARGE SCALE GENOMIC DNA]</scope>
</reference>
<accession>A0A0G0Q5S3</accession>
<feature type="transmembrane region" description="Helical" evidence="4">
    <location>
        <begin position="268"/>
        <end position="284"/>
    </location>
</feature>
<organism evidence="6 7">
    <name type="scientific">Candidatus Magasanikbacteria bacterium GW2011_GWA2_40_10</name>
    <dbReference type="NCBI Taxonomy" id="1619037"/>
    <lineage>
        <taxon>Bacteria</taxon>
        <taxon>Candidatus Magasanikiibacteriota</taxon>
    </lineage>
</organism>
<dbReference type="CDD" id="cd04186">
    <property type="entry name" value="GT_2_like_c"/>
    <property type="match status" value="1"/>
</dbReference>
<dbReference type="PANTHER" id="PTHR43179:SF12">
    <property type="entry name" value="GALACTOFURANOSYLTRANSFERASE GLFT2"/>
    <property type="match status" value="1"/>
</dbReference>
<comment type="caution">
    <text evidence="6">The sequence shown here is derived from an EMBL/GenBank/DDBJ whole genome shotgun (WGS) entry which is preliminary data.</text>
</comment>
<evidence type="ECO:0000313" key="6">
    <source>
        <dbReference type="EMBL" id="KKR35498.1"/>
    </source>
</evidence>
<evidence type="ECO:0000313" key="7">
    <source>
        <dbReference type="Proteomes" id="UP000034855"/>
    </source>
</evidence>
<keyword evidence="3 6" id="KW-0808">Transferase</keyword>
<keyword evidence="4" id="KW-1133">Transmembrane helix</keyword>
<dbReference type="Pfam" id="PF00535">
    <property type="entry name" value="Glycos_transf_2"/>
    <property type="match status" value="1"/>
</dbReference>
<evidence type="ECO:0000256" key="3">
    <source>
        <dbReference type="ARBA" id="ARBA00022679"/>
    </source>
</evidence>
<evidence type="ECO:0000259" key="5">
    <source>
        <dbReference type="Pfam" id="PF00535"/>
    </source>
</evidence>
<dbReference type="STRING" id="1619037.UT67_C0001G0003"/>
<sequence>MQNKLPISVIIVSFNTKDLTRKALQALYNSSKLPEQVIVVDNNSRDGSVEMVKQEFSQALIIVSQDNLGFAKGNNLGFKQLATQPYIWLLNSDTETGVYSLEELVEYMENHPGVGVVGPQMIYPNKELQSTGGFFPSMLNVFYYLFPVAFFLPKLWREKLRSIAVFPQQIPAQGLELDYVTGAAALLRRSAFEQAGLMPEDYFMYFEETDMCWRMKKAGWKMRVINAEPVMHVYGGSFKTKHDPRRLKLFQESLIKFVRKNYAGWKKFVILAEIFLFGGFSIFLKRLKERF</sequence>
<dbReference type="InterPro" id="IPR029044">
    <property type="entry name" value="Nucleotide-diphossugar_trans"/>
</dbReference>
<proteinExistence type="inferred from homology"/>
<dbReference type="AlphaFoldDB" id="A0A0G0Q5S3"/>
<evidence type="ECO:0000256" key="2">
    <source>
        <dbReference type="ARBA" id="ARBA00022676"/>
    </source>
</evidence>